<reference evidence="2" key="1">
    <citation type="submission" date="2023-06" db="EMBL/GenBank/DDBJ databases">
        <authorList>
            <person name="Kurt Z."/>
        </authorList>
    </citation>
    <scope>NUCLEOTIDE SEQUENCE</scope>
</reference>
<proteinExistence type="predicted"/>
<gene>
    <name evidence="3" type="ORF">HINF_LOCUS20554</name>
    <name evidence="2" type="ORF">HINF_LOCUS39372</name>
</gene>
<evidence type="ECO:0000313" key="2">
    <source>
        <dbReference type="EMBL" id="CAI9951727.1"/>
    </source>
</evidence>
<evidence type="ECO:0000256" key="1">
    <source>
        <dbReference type="SAM" id="Coils"/>
    </source>
</evidence>
<evidence type="ECO:0000313" key="3">
    <source>
        <dbReference type="EMBL" id="CAL6007262.1"/>
    </source>
</evidence>
<keyword evidence="4" id="KW-1185">Reference proteome</keyword>
<sequence length="279" mass="32930">MQNDVRFKLQNYSTQKTDYITGFESLMTQKVEKDENPSAIELVKELLQQRRLNHELEIQIRMLQNRLQEEYNTNLYQQEKLRVAISENFHVPLEVGQNCFDHLILALSENVRDLKLNKMNKLDSENTKQFVRLHGERVADLKTQTLINESLLREIEIHKATIEQLQFKLQTSEKTNTQLNDKCNLLNERLDDTLTNQHVIKSQNALLSFMNKSEQEKKPELELFFAQFFELCDALEINTNQKLQKMIEEVQKTVLKRGICPKQTIQPDEIGEWLENVLK</sequence>
<evidence type="ECO:0000313" key="4">
    <source>
        <dbReference type="Proteomes" id="UP001642409"/>
    </source>
</evidence>
<feature type="coiled-coil region" evidence="1">
    <location>
        <begin position="46"/>
        <end position="73"/>
    </location>
</feature>
<dbReference type="EMBL" id="CATOUU010000825">
    <property type="protein sequence ID" value="CAI9951727.1"/>
    <property type="molecule type" value="Genomic_DNA"/>
</dbReference>
<name>A0AA86Q978_9EUKA</name>
<dbReference type="EMBL" id="CAXDID020000055">
    <property type="protein sequence ID" value="CAL6007262.1"/>
    <property type="molecule type" value="Genomic_DNA"/>
</dbReference>
<accession>A0AA86Q978</accession>
<organism evidence="2">
    <name type="scientific">Hexamita inflata</name>
    <dbReference type="NCBI Taxonomy" id="28002"/>
    <lineage>
        <taxon>Eukaryota</taxon>
        <taxon>Metamonada</taxon>
        <taxon>Diplomonadida</taxon>
        <taxon>Hexamitidae</taxon>
        <taxon>Hexamitinae</taxon>
        <taxon>Hexamita</taxon>
    </lineage>
</organism>
<feature type="coiled-coil region" evidence="1">
    <location>
        <begin position="148"/>
        <end position="196"/>
    </location>
</feature>
<comment type="caution">
    <text evidence="2">The sequence shown here is derived from an EMBL/GenBank/DDBJ whole genome shotgun (WGS) entry which is preliminary data.</text>
</comment>
<dbReference type="Proteomes" id="UP001642409">
    <property type="component" value="Unassembled WGS sequence"/>
</dbReference>
<protein>
    <submittedName>
        <fullName evidence="3">Hypothetical_protein</fullName>
    </submittedName>
</protein>
<dbReference type="AlphaFoldDB" id="A0AA86Q978"/>
<reference evidence="3 4" key="2">
    <citation type="submission" date="2024-07" db="EMBL/GenBank/DDBJ databases">
        <authorList>
            <person name="Akdeniz Z."/>
        </authorList>
    </citation>
    <scope>NUCLEOTIDE SEQUENCE [LARGE SCALE GENOMIC DNA]</scope>
</reference>
<keyword evidence="1" id="KW-0175">Coiled coil</keyword>